<dbReference type="PANTHER" id="PTHR34069">
    <property type="entry name" value="3-OXOACYL-[ACYL-CARRIER-PROTEIN] SYNTHASE 3"/>
    <property type="match status" value="1"/>
</dbReference>
<evidence type="ECO:0000313" key="4">
    <source>
        <dbReference type="EMBL" id="AJW31145.1"/>
    </source>
</evidence>
<keyword evidence="2" id="KW-0012">Acyltransferase</keyword>
<evidence type="ECO:0000256" key="1">
    <source>
        <dbReference type="ARBA" id="ARBA00022679"/>
    </source>
</evidence>
<dbReference type="CDD" id="cd00827">
    <property type="entry name" value="init_cond_enzymes"/>
    <property type="match status" value="1"/>
</dbReference>
<evidence type="ECO:0000256" key="2">
    <source>
        <dbReference type="ARBA" id="ARBA00023315"/>
    </source>
</evidence>
<protein>
    <submittedName>
        <fullName evidence="4">DarB</fullName>
    </submittedName>
</protein>
<proteinExistence type="predicted"/>
<name>A0A0D5A4D6_9GAMM</name>
<dbReference type="InterPro" id="IPR013747">
    <property type="entry name" value="ACP_syn_III_C"/>
</dbReference>
<dbReference type="SUPFAM" id="SSF53901">
    <property type="entry name" value="Thiolase-like"/>
    <property type="match status" value="2"/>
</dbReference>
<dbReference type="Pfam" id="PF08541">
    <property type="entry name" value="ACP_syn_III_C"/>
    <property type="match status" value="1"/>
</dbReference>
<dbReference type="Gene3D" id="3.40.47.10">
    <property type="match status" value="2"/>
</dbReference>
<dbReference type="GO" id="GO:0044550">
    <property type="term" value="P:secondary metabolite biosynthetic process"/>
    <property type="evidence" value="ECO:0007669"/>
    <property type="project" value="TreeGrafter"/>
</dbReference>
<keyword evidence="1" id="KW-0808">Transferase</keyword>
<dbReference type="InterPro" id="IPR016039">
    <property type="entry name" value="Thiolase-like"/>
</dbReference>
<dbReference type="GO" id="GO:0016746">
    <property type="term" value="F:acyltransferase activity"/>
    <property type="evidence" value="ECO:0007669"/>
    <property type="project" value="UniProtKB-KW"/>
</dbReference>
<dbReference type="EMBL" id="KP258230">
    <property type="protein sequence ID" value="AJW31145.1"/>
    <property type="molecule type" value="Genomic_DNA"/>
</dbReference>
<organism evidence="4">
    <name type="scientific">Photorhabdus asymbiotica subsp. asymbiotica</name>
    <dbReference type="NCBI Taxonomy" id="171440"/>
    <lineage>
        <taxon>Bacteria</taxon>
        <taxon>Pseudomonadati</taxon>
        <taxon>Pseudomonadota</taxon>
        <taxon>Gammaproteobacteria</taxon>
        <taxon>Enterobacterales</taxon>
        <taxon>Morganellaceae</taxon>
        <taxon>Photorhabdus</taxon>
    </lineage>
</organism>
<dbReference type="PANTHER" id="PTHR34069:SF2">
    <property type="entry name" value="BETA-KETOACYL-[ACYL-CARRIER-PROTEIN] SYNTHASE III"/>
    <property type="match status" value="1"/>
</dbReference>
<feature type="domain" description="Beta-ketoacyl-[acyl-carrier-protein] synthase III C-terminal" evidence="3">
    <location>
        <begin position="287"/>
        <end position="364"/>
    </location>
</feature>
<dbReference type="NCBIfam" id="NF005293">
    <property type="entry name" value="PRK06816.1"/>
    <property type="match status" value="1"/>
</dbReference>
<evidence type="ECO:0000259" key="3">
    <source>
        <dbReference type="Pfam" id="PF08541"/>
    </source>
</evidence>
<dbReference type="AlphaFoldDB" id="A0A0D5A4D6"/>
<accession>A0A0D5A4D6</accession>
<sequence length="382" mass="42318">MSNNVYITKVSAFMPGNPIDNDTMESVLGFVGNKPSRSRHIVLRNNGIKFRHYALDPETGEATHSSAELAAEAVKGLVDEHFSLDDMQSLAAGTAIPDQIIPGHAVMVHGELKNEPCEVVSTSGSCIVGVTAMKYAYLSVLSGTTSNAVATASETVSSVLHARNFQNESDARVAELELRPEIAFEKDFLRWMLSDGAGAVLLENKPRADGTSLRIDWIDMYSFANELDTCMYAGAEKLADGSLRGWSQMNPADWLAYSVFCIKQDVRHLNERVVKYTLSEPLRRIVEKRNLSADSIDWFLPHISSEYFRMKMSAGLDDINFSIDQGRWFTNLTTKGNTGAVSIYIMLEELINSGKLKKDQRLLCYIPESARFSGAFIHLTVV</sequence>
<reference evidence="4" key="1">
    <citation type="journal article" date="2015" name="Proc. Natl. Acad. Sci. U.S.A.">
        <title>Dialkylresorcinols as bacterial signaling molecules.</title>
        <authorList>
            <person name="Brameyer S."/>
            <person name="Kresovic D."/>
            <person name="Bode H.B."/>
            <person name="Heermann R."/>
        </authorList>
    </citation>
    <scope>NUCLEOTIDE SEQUENCE</scope>
    <source>
        <strain evidence="4">PB68.1</strain>
    </source>
</reference>